<gene>
    <name evidence="2" type="ORF">Loak_0623</name>
</gene>
<feature type="transmembrane region" description="Helical" evidence="1">
    <location>
        <begin position="6"/>
        <end position="27"/>
    </location>
</feature>
<sequence length="141" mass="16076">MFGALFHSYLFAQIFGLYMVITAIVLLSKVQYYRDIISNLQANNVSIVCSASFGLMLGLFLVLVHNIWVWEPRVVVTIVSWFILIKSVLWLAMPESLLAWSKKAYAGSGYYIAAVILFVVGFFLMTHGFYFYIPDSHVPFD</sequence>
<feature type="transmembrane region" description="Helical" evidence="1">
    <location>
        <begin position="47"/>
        <end position="68"/>
    </location>
</feature>
<protein>
    <submittedName>
        <fullName evidence="2">Integral membrane protein (PIN domain superfamily)</fullName>
    </submittedName>
</protein>
<keyword evidence="1" id="KW-0472">Membrane</keyword>
<reference evidence="2 3" key="1">
    <citation type="submission" date="2015-11" db="EMBL/GenBank/DDBJ databases">
        <title>Genomic analysis of 38 Legionella species identifies large and diverse effector repertoires.</title>
        <authorList>
            <person name="Burstein D."/>
            <person name="Amaro F."/>
            <person name="Zusman T."/>
            <person name="Lifshitz Z."/>
            <person name="Cohen O."/>
            <person name="Gilbert J.A."/>
            <person name="Pupko T."/>
            <person name="Shuman H.A."/>
            <person name="Segal G."/>
        </authorList>
    </citation>
    <scope>NUCLEOTIDE SEQUENCE [LARGE SCALE GENOMIC DNA]</scope>
    <source>
        <strain evidence="2 3">Oak Ridge-10</strain>
    </source>
</reference>
<dbReference type="AlphaFoldDB" id="A0A0W0XFX4"/>
<dbReference type="EMBL" id="LNYP01000008">
    <property type="protein sequence ID" value="KTD43448.1"/>
    <property type="molecule type" value="Genomic_DNA"/>
</dbReference>
<dbReference type="Proteomes" id="UP000054858">
    <property type="component" value="Unassembled WGS sequence"/>
</dbReference>
<name>A0A0W0XFX4_9GAMM</name>
<evidence type="ECO:0000313" key="2">
    <source>
        <dbReference type="EMBL" id="KTD43448.1"/>
    </source>
</evidence>
<keyword evidence="1" id="KW-1133">Transmembrane helix</keyword>
<feature type="transmembrane region" description="Helical" evidence="1">
    <location>
        <begin position="110"/>
        <end position="133"/>
    </location>
</feature>
<comment type="caution">
    <text evidence="2">The sequence shown here is derived from an EMBL/GenBank/DDBJ whole genome shotgun (WGS) entry which is preliminary data.</text>
</comment>
<feature type="transmembrane region" description="Helical" evidence="1">
    <location>
        <begin position="74"/>
        <end position="98"/>
    </location>
</feature>
<evidence type="ECO:0000313" key="3">
    <source>
        <dbReference type="Proteomes" id="UP000054858"/>
    </source>
</evidence>
<accession>A0A0W0XFX4</accession>
<dbReference type="PATRIC" id="fig|29423.5.peg.648"/>
<organism evidence="2 3">
    <name type="scientific">Legionella oakridgensis</name>
    <dbReference type="NCBI Taxonomy" id="29423"/>
    <lineage>
        <taxon>Bacteria</taxon>
        <taxon>Pseudomonadati</taxon>
        <taxon>Pseudomonadota</taxon>
        <taxon>Gammaproteobacteria</taxon>
        <taxon>Legionellales</taxon>
        <taxon>Legionellaceae</taxon>
        <taxon>Legionella</taxon>
    </lineage>
</organism>
<keyword evidence="1" id="KW-0812">Transmembrane</keyword>
<evidence type="ECO:0000256" key="1">
    <source>
        <dbReference type="SAM" id="Phobius"/>
    </source>
</evidence>
<proteinExistence type="predicted"/>
<dbReference type="RefSeq" id="WP_025385912.1">
    <property type="nucleotide sequence ID" value="NZ_LCUA01000005.1"/>
</dbReference>